<keyword evidence="1" id="KW-1185">Reference proteome</keyword>
<accession>A0A5S6QGT9</accession>
<evidence type="ECO:0000313" key="1">
    <source>
        <dbReference type="Proteomes" id="UP000046395"/>
    </source>
</evidence>
<protein>
    <submittedName>
        <fullName evidence="2">Uncharacterized protein</fullName>
    </submittedName>
</protein>
<sequence length="66" mass="7473">MPKLFANYFLSYDQSGVQLNSAPRRESLQPSKAPIYFPLFLGKGKSQVSTNFPRFNKCQSSVMPAR</sequence>
<organism evidence="1 2">
    <name type="scientific">Trichuris muris</name>
    <name type="common">Mouse whipworm</name>
    <dbReference type="NCBI Taxonomy" id="70415"/>
    <lineage>
        <taxon>Eukaryota</taxon>
        <taxon>Metazoa</taxon>
        <taxon>Ecdysozoa</taxon>
        <taxon>Nematoda</taxon>
        <taxon>Enoplea</taxon>
        <taxon>Dorylaimia</taxon>
        <taxon>Trichinellida</taxon>
        <taxon>Trichuridae</taxon>
        <taxon>Trichuris</taxon>
    </lineage>
</organism>
<reference evidence="2" key="1">
    <citation type="submission" date="2019-12" db="UniProtKB">
        <authorList>
            <consortium name="WormBaseParasite"/>
        </authorList>
    </citation>
    <scope>IDENTIFICATION</scope>
</reference>
<name>A0A5S6QGT9_TRIMR</name>
<proteinExistence type="predicted"/>
<dbReference type="WBParaSite" id="TMUE_2000006616.1">
    <property type="protein sequence ID" value="TMUE_2000006616.1"/>
    <property type="gene ID" value="WBGene00285491"/>
</dbReference>
<evidence type="ECO:0000313" key="2">
    <source>
        <dbReference type="WBParaSite" id="TMUE_2000006616.1"/>
    </source>
</evidence>
<dbReference type="Proteomes" id="UP000046395">
    <property type="component" value="Unassembled WGS sequence"/>
</dbReference>
<dbReference type="AlphaFoldDB" id="A0A5S6QGT9"/>